<protein>
    <recommendedName>
        <fullName evidence="2">Voltage-gated hydrogen channel 1</fullName>
    </recommendedName>
    <alternativeName>
        <fullName evidence="12">Hydrogen voltage-gated channel 1</fullName>
    </alternativeName>
</protein>
<dbReference type="Pfam" id="PF00520">
    <property type="entry name" value="Ion_trans"/>
    <property type="match status" value="1"/>
</dbReference>
<evidence type="ECO:0000256" key="12">
    <source>
        <dbReference type="ARBA" id="ARBA00031989"/>
    </source>
</evidence>
<evidence type="ECO:0000256" key="1">
    <source>
        <dbReference type="ARBA" id="ARBA00004651"/>
    </source>
</evidence>
<comment type="caution">
    <text evidence="16">The sequence shown here is derived from an EMBL/GenBank/DDBJ whole genome shotgun (WGS) entry which is preliminary data.</text>
</comment>
<comment type="subcellular location">
    <subcellularLocation>
        <location evidence="1">Cell membrane</location>
        <topology evidence="1">Multi-pass membrane protein</topology>
    </subcellularLocation>
</comment>
<keyword evidence="17" id="KW-1185">Reference proteome</keyword>
<feature type="compositionally biased region" description="Polar residues" evidence="13">
    <location>
        <begin position="471"/>
        <end position="480"/>
    </location>
</feature>
<dbReference type="GO" id="GO:0030171">
    <property type="term" value="F:voltage-gated proton channel activity"/>
    <property type="evidence" value="ECO:0007669"/>
    <property type="project" value="InterPro"/>
</dbReference>
<evidence type="ECO:0000256" key="6">
    <source>
        <dbReference type="ARBA" id="ARBA00022882"/>
    </source>
</evidence>
<dbReference type="InterPro" id="IPR005821">
    <property type="entry name" value="Ion_trans_dom"/>
</dbReference>
<dbReference type="Proteomes" id="UP000828390">
    <property type="component" value="Unassembled WGS sequence"/>
</dbReference>
<evidence type="ECO:0000256" key="4">
    <source>
        <dbReference type="ARBA" id="ARBA00022475"/>
    </source>
</evidence>
<evidence type="ECO:0000313" key="17">
    <source>
        <dbReference type="Proteomes" id="UP000828390"/>
    </source>
</evidence>
<gene>
    <name evidence="16" type="ORF">DPMN_016105</name>
</gene>
<feature type="transmembrane region" description="Helical" evidence="14">
    <location>
        <begin position="287"/>
        <end position="311"/>
    </location>
</feature>
<evidence type="ECO:0000256" key="3">
    <source>
        <dbReference type="ARBA" id="ARBA00022448"/>
    </source>
</evidence>
<organism evidence="16 17">
    <name type="scientific">Dreissena polymorpha</name>
    <name type="common">Zebra mussel</name>
    <name type="synonym">Mytilus polymorpha</name>
    <dbReference type="NCBI Taxonomy" id="45954"/>
    <lineage>
        <taxon>Eukaryota</taxon>
        <taxon>Metazoa</taxon>
        <taxon>Spiralia</taxon>
        <taxon>Lophotrochozoa</taxon>
        <taxon>Mollusca</taxon>
        <taxon>Bivalvia</taxon>
        <taxon>Autobranchia</taxon>
        <taxon>Heteroconchia</taxon>
        <taxon>Euheterodonta</taxon>
        <taxon>Imparidentia</taxon>
        <taxon>Neoheterodontei</taxon>
        <taxon>Myida</taxon>
        <taxon>Dreissenoidea</taxon>
        <taxon>Dreissenidae</taxon>
        <taxon>Dreissena</taxon>
    </lineage>
</organism>
<keyword evidence="6" id="KW-0851">Voltage-gated channel</keyword>
<reference evidence="16" key="1">
    <citation type="journal article" date="2019" name="bioRxiv">
        <title>The Genome of the Zebra Mussel, Dreissena polymorpha: A Resource for Invasive Species Research.</title>
        <authorList>
            <person name="McCartney M.A."/>
            <person name="Auch B."/>
            <person name="Kono T."/>
            <person name="Mallez S."/>
            <person name="Zhang Y."/>
            <person name="Obille A."/>
            <person name="Becker A."/>
            <person name="Abrahante J.E."/>
            <person name="Garbe J."/>
            <person name="Badalamenti J.P."/>
            <person name="Herman A."/>
            <person name="Mangelson H."/>
            <person name="Liachko I."/>
            <person name="Sullivan S."/>
            <person name="Sone E.D."/>
            <person name="Koren S."/>
            <person name="Silverstein K.A.T."/>
            <person name="Beckman K.B."/>
            <person name="Gohl D.M."/>
        </authorList>
    </citation>
    <scope>NUCLEOTIDE SEQUENCE</scope>
    <source>
        <strain evidence="16">Duluth1</strain>
        <tissue evidence="16">Whole animal</tissue>
    </source>
</reference>
<dbReference type="GO" id="GO:0005886">
    <property type="term" value="C:plasma membrane"/>
    <property type="evidence" value="ECO:0007669"/>
    <property type="project" value="UniProtKB-SubCell"/>
</dbReference>
<keyword evidence="9" id="KW-0406">Ion transport</keyword>
<sequence>MSREKYVSLRKNKISSLRDKGARILHSKHVLMMVVVLNLADCCLVLGELILDIHFIKGLRDETEQQSEKFVKTIVNRYPDALTGYPTEELGDIFKLLYAADCSWPPREEAFLPHENEAFIKNDDTDDEDSNNEISQDKNSDDNASDFNTDDSDVKTDSSDDSDDKTGLNATRLRRNADYRANPSANSNIHTMKEPAYKIPQSVPDVQGTDTYAKTHTMIVNVAHGLHKASITILGILFFESILKIICMGKHFLEHKLEVFDVVVVTVSFVVDLVLIKGLMWMKVQDAVFILSLLLPWRVIRVVNSLIVAVLDHEHFRLKMMHKEKKVIAGRLETLEKTAKQWNLHLKQIEAFCESEGIPNWKIRPYTALWRKESTISKMASLALSGILPGIIMGPSDKKMFGTLENCFAQIADSKDCATKSNTNTSNAFIPSASMPIIMHTRHNVPEVNIEIDDESDDSNDGENLIEPVTGSRSNMSRSGSPYLTPVQSMLSDLSHSILMMGTTPPRMTLDLSTDMRPLMSDQTSDQTSTDSDEIYEAIGEIKPRSEVNTIKANPLYGVVKTESMLRDVTIWQLERDMISK</sequence>
<feature type="region of interest" description="Disordered" evidence="13">
    <location>
        <begin position="121"/>
        <end position="194"/>
    </location>
</feature>
<keyword evidence="4" id="KW-1003">Cell membrane</keyword>
<evidence type="ECO:0000256" key="8">
    <source>
        <dbReference type="ARBA" id="ARBA00023054"/>
    </source>
</evidence>
<evidence type="ECO:0000313" key="16">
    <source>
        <dbReference type="EMBL" id="KAH3891994.1"/>
    </source>
</evidence>
<feature type="region of interest" description="Disordered" evidence="13">
    <location>
        <begin position="453"/>
        <end position="480"/>
    </location>
</feature>
<keyword evidence="11" id="KW-0407">Ion channel</keyword>
<evidence type="ECO:0000256" key="13">
    <source>
        <dbReference type="SAM" id="MobiDB-lite"/>
    </source>
</evidence>
<keyword evidence="10 14" id="KW-0472">Membrane</keyword>
<evidence type="ECO:0000259" key="15">
    <source>
        <dbReference type="Pfam" id="PF00520"/>
    </source>
</evidence>
<evidence type="ECO:0000256" key="7">
    <source>
        <dbReference type="ARBA" id="ARBA00022989"/>
    </source>
</evidence>
<evidence type="ECO:0000256" key="2">
    <source>
        <dbReference type="ARBA" id="ARBA00015897"/>
    </source>
</evidence>
<dbReference type="PANTHER" id="PTHR46480">
    <property type="entry name" value="F20B24.22"/>
    <property type="match status" value="1"/>
</dbReference>
<keyword evidence="3" id="KW-0813">Transport</keyword>
<evidence type="ECO:0000256" key="11">
    <source>
        <dbReference type="ARBA" id="ARBA00023303"/>
    </source>
</evidence>
<keyword evidence="5 14" id="KW-0812">Transmembrane</keyword>
<evidence type="ECO:0000256" key="14">
    <source>
        <dbReference type="SAM" id="Phobius"/>
    </source>
</evidence>
<dbReference type="GO" id="GO:0034702">
    <property type="term" value="C:monoatomic ion channel complex"/>
    <property type="evidence" value="ECO:0007669"/>
    <property type="project" value="UniProtKB-KW"/>
</dbReference>
<name>A0A9D4NE50_DREPO</name>
<feature type="domain" description="Ion transport" evidence="15">
    <location>
        <begin position="226"/>
        <end position="303"/>
    </location>
</feature>
<evidence type="ECO:0000256" key="9">
    <source>
        <dbReference type="ARBA" id="ARBA00023065"/>
    </source>
</evidence>
<evidence type="ECO:0000256" key="10">
    <source>
        <dbReference type="ARBA" id="ARBA00023136"/>
    </source>
</evidence>
<dbReference type="InterPro" id="IPR031846">
    <property type="entry name" value="Hvcn1"/>
</dbReference>
<dbReference type="AlphaFoldDB" id="A0A9D4NE50"/>
<accession>A0A9D4NE50</accession>
<dbReference type="PANTHER" id="PTHR46480:SF1">
    <property type="entry name" value="VOLTAGE-GATED HYDROGEN CHANNEL 1"/>
    <property type="match status" value="1"/>
</dbReference>
<feature type="transmembrane region" description="Helical" evidence="14">
    <location>
        <begin position="259"/>
        <end position="281"/>
    </location>
</feature>
<dbReference type="Gene3D" id="1.20.120.350">
    <property type="entry name" value="Voltage-gated potassium channels. Chain C"/>
    <property type="match status" value="1"/>
</dbReference>
<keyword evidence="8" id="KW-0175">Coiled coil</keyword>
<keyword evidence="7 14" id="KW-1133">Transmembrane helix</keyword>
<dbReference type="EMBL" id="JAIWYP010000001">
    <property type="protein sequence ID" value="KAH3891994.1"/>
    <property type="molecule type" value="Genomic_DNA"/>
</dbReference>
<proteinExistence type="predicted"/>
<dbReference type="InterPro" id="IPR027359">
    <property type="entry name" value="Volt_channel_dom_sf"/>
</dbReference>
<reference evidence="16" key="2">
    <citation type="submission" date="2020-11" db="EMBL/GenBank/DDBJ databases">
        <authorList>
            <person name="McCartney M.A."/>
            <person name="Auch B."/>
            <person name="Kono T."/>
            <person name="Mallez S."/>
            <person name="Becker A."/>
            <person name="Gohl D.M."/>
            <person name="Silverstein K.A.T."/>
            <person name="Koren S."/>
            <person name="Bechman K.B."/>
            <person name="Herman A."/>
            <person name="Abrahante J.E."/>
            <person name="Garbe J."/>
        </authorList>
    </citation>
    <scope>NUCLEOTIDE SEQUENCE</scope>
    <source>
        <strain evidence="16">Duluth1</strain>
        <tissue evidence="16">Whole animal</tissue>
    </source>
</reference>
<evidence type="ECO:0000256" key="5">
    <source>
        <dbReference type="ARBA" id="ARBA00022692"/>
    </source>
</evidence>